<dbReference type="EMBL" id="OK499978">
    <property type="protein sequence ID" value="UGO49406.1"/>
    <property type="molecule type" value="Genomic_DNA"/>
</dbReference>
<sequence length="203" mass="22389">MSHFRAKQNQDGGKPHPIVNAVWSTGSLMKLYGVHFRQLLSASGVDMTPTLLEWQRKHGITAEALADLVTMVGLDVPPSTRDTPEARVQDEARLLASKMGWRLFRNNCGALKDENGRVVRYGLCNDSSTMNKRIKSSDLIGIRPVVITPDMVGLTIGQFVAREVKKAGWEYKGTEHEKAQLAFGTLIIGLGGDFKFYSGEGEL</sequence>
<evidence type="ECO:0000313" key="1">
    <source>
        <dbReference type="EMBL" id="UGO49406.1"/>
    </source>
</evidence>
<reference evidence="1 2" key="1">
    <citation type="submission" date="2021-10" db="EMBL/GenBank/DDBJ databases">
        <authorList>
            <person name="Findley J."/>
            <person name="Arens D."/>
            <person name="Edvalson L."/>
            <person name="Sharman N."/>
            <person name="Grose J.H."/>
        </authorList>
    </citation>
    <scope>NUCLEOTIDE SEQUENCE [LARGE SCALE GENOMIC DNA]</scope>
</reference>
<evidence type="ECO:0000313" key="2">
    <source>
        <dbReference type="Proteomes" id="UP000828100"/>
    </source>
</evidence>
<gene>
    <name evidence="1" type="ORF">JUSTAPHAGE_69</name>
</gene>
<protein>
    <submittedName>
        <fullName evidence="1">Nuclease</fullName>
    </submittedName>
</protein>
<name>A0AAE8YSZ3_9CAUD</name>
<keyword evidence="2" id="KW-1185">Reference proteome</keyword>
<accession>A0AAE8YSZ3</accession>
<organism evidence="1 2">
    <name type="scientific">Klebsiella phage vB_KpnM_JustaPhage</name>
    <dbReference type="NCBI Taxonomy" id="2894801"/>
    <lineage>
        <taxon>Viruses</taxon>
        <taxon>Duplodnaviria</taxon>
        <taxon>Heunggongvirae</taxon>
        <taxon>Uroviricota</taxon>
        <taxon>Caudoviricetes</taxon>
        <taxon>Jameshumphriesvirinae</taxon>
        <taxon>Sircambvirus</taxon>
        <taxon>Sircambvirus justaphage</taxon>
    </lineage>
</organism>
<dbReference type="Proteomes" id="UP000828100">
    <property type="component" value="Segment"/>
</dbReference>
<proteinExistence type="predicted"/>